<sequence length="461" mass="54393">MDSSQDSKSLLPPLKPTMFDTSHENPFKVPPDEEILNIREIKAREKEDRSKTRNMKIWDKGLKYNRAGALRKIEEIEISTTPAEEKVTVAEAAHAALVADRVRARENIHKTIDKKREMFLLQMMIDIKKEEIKKLEQFALLREYGLKNSEDMLIEDTTRFNEYWDECKRQSHDAMKEAKKLNKIKIDITHDINHLNEEIQQLQTQIQKHEESLEEYTKYKEFLDKVEPHEKDAGNHFQNSEQLTDIFHGYIEHNLILIQNIQELEQNLEQTKHEYENIERLTGHKLSELNGGRGELGKAIEEKDKRCIQLEGRLQKTIGNEQTGHPVLMRLEQTTRDVLRLEADEGQQDCLGLLTEVEHRLDVYLRIFKEFDQIDEEYVTKKAIDLEKNRREKSRNETLIKEKKKNQDKLQKYMERSANPKIRKVGRQPMPKSKLPEKIVEKVVVEPPQEELDRVEFLGDD</sequence>
<dbReference type="InterPro" id="IPR051147">
    <property type="entry name" value="CFAP_domain-containing"/>
</dbReference>
<evidence type="ECO:0000313" key="5">
    <source>
        <dbReference type="EMBL" id="CAG9313404.1"/>
    </source>
</evidence>
<feature type="coiled-coil region" evidence="2">
    <location>
        <begin position="254"/>
        <end position="281"/>
    </location>
</feature>
<feature type="domain" description="DUF4200" evidence="4">
    <location>
        <begin position="112"/>
        <end position="227"/>
    </location>
</feature>
<dbReference type="EMBL" id="CAJZBQ010000010">
    <property type="protein sequence ID" value="CAG9313404.1"/>
    <property type="molecule type" value="Genomic_DNA"/>
</dbReference>
<proteinExistence type="predicted"/>
<evidence type="ECO:0000256" key="2">
    <source>
        <dbReference type="SAM" id="Coils"/>
    </source>
</evidence>
<evidence type="ECO:0000256" key="1">
    <source>
        <dbReference type="ARBA" id="ARBA00023054"/>
    </source>
</evidence>
<comment type="caution">
    <text evidence="5">The sequence shown here is derived from an EMBL/GenBank/DDBJ whole genome shotgun (WGS) entry which is preliminary data.</text>
</comment>
<evidence type="ECO:0000256" key="3">
    <source>
        <dbReference type="SAM" id="MobiDB-lite"/>
    </source>
</evidence>
<dbReference type="PANTHER" id="PTHR21683">
    <property type="entry name" value="COILED-COIL DOMAIN-CONTAINING PROTEIN 42 LIKE-2-LIKE-RELATED"/>
    <property type="match status" value="1"/>
</dbReference>
<dbReference type="InterPro" id="IPR025252">
    <property type="entry name" value="DUF4200"/>
</dbReference>
<dbReference type="Pfam" id="PF13863">
    <property type="entry name" value="DUF4200"/>
    <property type="match status" value="1"/>
</dbReference>
<protein>
    <recommendedName>
        <fullName evidence="4">DUF4200 domain-containing protein</fullName>
    </recommendedName>
</protein>
<feature type="coiled-coil region" evidence="2">
    <location>
        <begin position="185"/>
        <end position="219"/>
    </location>
</feature>
<reference evidence="5" key="1">
    <citation type="submission" date="2021-09" db="EMBL/GenBank/DDBJ databases">
        <authorList>
            <consortium name="AG Swart"/>
            <person name="Singh M."/>
            <person name="Singh A."/>
            <person name="Seah K."/>
            <person name="Emmerich C."/>
        </authorList>
    </citation>
    <scope>NUCLEOTIDE SEQUENCE</scope>
    <source>
        <strain evidence="5">ATCC30299</strain>
    </source>
</reference>
<dbReference type="Proteomes" id="UP001162131">
    <property type="component" value="Unassembled WGS sequence"/>
</dbReference>
<evidence type="ECO:0000259" key="4">
    <source>
        <dbReference type="Pfam" id="PF13863"/>
    </source>
</evidence>
<dbReference type="AlphaFoldDB" id="A0AAU9INP6"/>
<gene>
    <name evidence="5" type="ORF">BSTOLATCC_MIC8675</name>
</gene>
<keyword evidence="1 2" id="KW-0175">Coiled coil</keyword>
<dbReference type="PANTHER" id="PTHR21683:SF3">
    <property type="entry name" value="CILIA AND FLAGELLA ASSOCIATED PROTEIN 100"/>
    <property type="match status" value="1"/>
</dbReference>
<name>A0AAU9INP6_9CILI</name>
<feature type="region of interest" description="Disordered" evidence="3">
    <location>
        <begin position="390"/>
        <end position="410"/>
    </location>
</feature>
<dbReference type="GO" id="GO:0005856">
    <property type="term" value="C:cytoskeleton"/>
    <property type="evidence" value="ECO:0007669"/>
    <property type="project" value="UniProtKB-ARBA"/>
</dbReference>
<evidence type="ECO:0000313" key="6">
    <source>
        <dbReference type="Proteomes" id="UP001162131"/>
    </source>
</evidence>
<organism evidence="5 6">
    <name type="scientific">Blepharisma stoltei</name>
    <dbReference type="NCBI Taxonomy" id="1481888"/>
    <lineage>
        <taxon>Eukaryota</taxon>
        <taxon>Sar</taxon>
        <taxon>Alveolata</taxon>
        <taxon>Ciliophora</taxon>
        <taxon>Postciliodesmatophora</taxon>
        <taxon>Heterotrichea</taxon>
        <taxon>Heterotrichida</taxon>
        <taxon>Blepharismidae</taxon>
        <taxon>Blepharisma</taxon>
    </lineage>
</organism>
<keyword evidence="6" id="KW-1185">Reference proteome</keyword>
<accession>A0AAU9INP6</accession>
<feature type="region of interest" description="Disordered" evidence="3">
    <location>
        <begin position="1"/>
        <end position="30"/>
    </location>
</feature>